<dbReference type="AlphaFoldDB" id="A0A7W9GUZ1"/>
<dbReference type="SUPFAM" id="SSF55021">
    <property type="entry name" value="ACT-like"/>
    <property type="match status" value="1"/>
</dbReference>
<dbReference type="PANTHER" id="PTHR40099:SF1">
    <property type="entry name" value="ACETOLACTATE SYNTHASE, SMALL SUBUNIT"/>
    <property type="match status" value="1"/>
</dbReference>
<dbReference type="EMBL" id="JACHMM010000001">
    <property type="protein sequence ID" value="MBB5790519.1"/>
    <property type="molecule type" value="Genomic_DNA"/>
</dbReference>
<evidence type="ECO:0000313" key="3">
    <source>
        <dbReference type="Proteomes" id="UP000542813"/>
    </source>
</evidence>
<proteinExistence type="predicted"/>
<evidence type="ECO:0000313" key="2">
    <source>
        <dbReference type="EMBL" id="MBB5790519.1"/>
    </source>
</evidence>
<accession>A0A7W9GUZ1</accession>
<dbReference type="PANTHER" id="PTHR40099">
    <property type="entry name" value="ACETOLACTATE SYNTHASE, SMALL SUBUNIT"/>
    <property type="match status" value="1"/>
</dbReference>
<feature type="domain" description="ACT" evidence="1">
    <location>
        <begin position="5"/>
        <end position="123"/>
    </location>
</feature>
<dbReference type="Gene3D" id="3.30.2130.10">
    <property type="entry name" value="VC0802-like"/>
    <property type="match status" value="1"/>
</dbReference>
<name>A0A7W9GUZ1_9ACTN</name>
<reference evidence="2 3" key="1">
    <citation type="submission" date="2020-08" db="EMBL/GenBank/DDBJ databases">
        <title>Sequencing the genomes of 1000 actinobacteria strains.</title>
        <authorList>
            <person name="Klenk H.-P."/>
        </authorList>
    </citation>
    <scope>NUCLEOTIDE SEQUENCE [LARGE SCALE GENOMIC DNA]</scope>
    <source>
        <strain evidence="2 3">DSM 102122</strain>
    </source>
</reference>
<gene>
    <name evidence="2" type="ORF">HD601_005094</name>
</gene>
<dbReference type="InterPro" id="IPR045739">
    <property type="entry name" value="ACT_dom_pair"/>
</dbReference>
<dbReference type="Proteomes" id="UP000542813">
    <property type="component" value="Unassembled WGS sequence"/>
</dbReference>
<dbReference type="InterPro" id="IPR045865">
    <property type="entry name" value="ACT-like_dom_sf"/>
</dbReference>
<keyword evidence="3" id="KW-1185">Reference proteome</keyword>
<protein>
    <recommendedName>
        <fullName evidence="1">ACT domain-containing protein</fullName>
    </recommendedName>
</protein>
<evidence type="ECO:0000259" key="1">
    <source>
        <dbReference type="Pfam" id="PF19571"/>
    </source>
</evidence>
<dbReference type="RefSeq" id="WP_184826638.1">
    <property type="nucleotide sequence ID" value="NZ_JACHMM010000001.1"/>
</dbReference>
<sequence length="128" mass="13301">MGAFTVEFENQPGRLAELCEVIAARGINLVICGLAHGETGTVAFIADDESAARTALQDAGFDAQERDALTVRLKNAPGAGAATFRKLAEAGVNVEVFLPVRVSDAQFVGVLCVDNRDAARAVLGDVVG</sequence>
<comment type="caution">
    <text evidence="2">The sequence shown here is derived from an EMBL/GenBank/DDBJ whole genome shotgun (WGS) entry which is preliminary data.</text>
</comment>
<organism evidence="2 3">
    <name type="scientific">Jiangella mangrovi</name>
    <dbReference type="NCBI Taxonomy" id="1524084"/>
    <lineage>
        <taxon>Bacteria</taxon>
        <taxon>Bacillati</taxon>
        <taxon>Actinomycetota</taxon>
        <taxon>Actinomycetes</taxon>
        <taxon>Jiangellales</taxon>
        <taxon>Jiangellaceae</taxon>
        <taxon>Jiangella</taxon>
    </lineage>
</organism>
<dbReference type="Pfam" id="PF19571">
    <property type="entry name" value="ACT_8"/>
    <property type="match status" value="1"/>
</dbReference>